<evidence type="ECO:0000313" key="3">
    <source>
        <dbReference type="Proteomes" id="UP000236893"/>
    </source>
</evidence>
<evidence type="ECO:0000313" key="2">
    <source>
        <dbReference type="EMBL" id="POY35033.1"/>
    </source>
</evidence>
<feature type="chain" id="PRO_5015515419" description="Porin" evidence="1">
    <location>
        <begin position="21"/>
        <end position="683"/>
    </location>
</feature>
<dbReference type="InterPro" id="IPR025631">
    <property type="entry name" value="Porin_10"/>
</dbReference>
<evidence type="ECO:0000256" key="1">
    <source>
        <dbReference type="SAM" id="SignalP"/>
    </source>
</evidence>
<dbReference type="Proteomes" id="UP000236893">
    <property type="component" value="Unassembled WGS sequence"/>
</dbReference>
<dbReference type="OrthoDB" id="1489309at2"/>
<evidence type="ECO:0008006" key="4">
    <source>
        <dbReference type="Google" id="ProtNLM"/>
    </source>
</evidence>
<reference evidence="2 3" key="1">
    <citation type="submission" date="2018-01" db="EMBL/GenBank/DDBJ databases">
        <authorList>
            <person name="Gaut B.S."/>
            <person name="Morton B.R."/>
            <person name="Clegg M.T."/>
            <person name="Duvall M.R."/>
        </authorList>
    </citation>
    <scope>NUCLEOTIDE SEQUENCE [LARGE SCALE GENOMIC DNA]</scope>
    <source>
        <strain evidence="2 3">HR-AV</strain>
    </source>
</reference>
<dbReference type="RefSeq" id="WP_103790445.1">
    <property type="nucleotide sequence ID" value="NZ_PQVF01000015.1"/>
</dbReference>
<keyword evidence="3" id="KW-1185">Reference proteome</keyword>
<dbReference type="Pfam" id="PF14121">
    <property type="entry name" value="Porin_10"/>
    <property type="match status" value="1"/>
</dbReference>
<keyword evidence="1" id="KW-0732">Signal</keyword>
<gene>
    <name evidence="2" type="ORF">C3K47_17400</name>
</gene>
<protein>
    <recommendedName>
        <fullName evidence="4">Porin</fullName>
    </recommendedName>
</protein>
<name>A0A2S4ZYT7_9SPHI</name>
<dbReference type="EMBL" id="PQVF01000015">
    <property type="protein sequence ID" value="POY35033.1"/>
    <property type="molecule type" value="Genomic_DNA"/>
</dbReference>
<sequence length="683" mass="78051">MKNFILIILACLLFPLFANAQIVNPNYPGSGKDAFGQDTTKKKPAKEDKLQDFYNRKDSVKKFFAKSIRFAEPRQFDLDTIAFSRLDTSLTGYQNYSPFYANNNYYINIGNLGLANKSMLPQFGNPMGFNNGQTALSLYEFNPQRVNYYRVYSPYTNVTWVSGLGNESLIDFLHTQNIKPNLNIGIEYASIGSQGYYPRQRPKYNLFSGWSWYQSRNLRYNLLANVVFNSLKSPENGGLPNDSIFTVPTTIEHEFQSVYLNSALTSWNNSTFYIKQSFVVGARDTNAVTQAKAFKSPYSKVTNTIQFDQKQYKFGYQYASNDPLAPQEYFAHLYTDPSQASDKTKESRFRTDMDISLFGRGKGERFNLGGGIAYESVNYSQSSLDSVGSGSDRKLGDVTFINRSLNNLLLKGRIGFSIASNVDLDIRGQYDFAGYNIGDVLLDGTATVSLGRKVGQILLKAIIQNTEPAIIFNQYSSNFHRWGNSFSKVNNNLLSFTYLNGVTRTRLSAEYNLISNYAYFAKTNTEVLPQQSGDIINLLRINADQEFRFGKFNLASHFSYQANSDKELIPTPDFYTYQSIYYQNKLFKVLDFQIGFDVRYYTSFKSMGYSPELGQFYIANGTREVGNYPIADVFITAGLRRTRFLIKYDYLNQGWNKEGYYTIDKYPMPDATFKFGLSWRFYD</sequence>
<accession>A0A2S4ZYT7</accession>
<comment type="caution">
    <text evidence="2">The sequence shown here is derived from an EMBL/GenBank/DDBJ whole genome shotgun (WGS) entry which is preliminary data.</text>
</comment>
<organism evidence="2 3">
    <name type="scientific">Solitalea longa</name>
    <dbReference type="NCBI Taxonomy" id="2079460"/>
    <lineage>
        <taxon>Bacteria</taxon>
        <taxon>Pseudomonadati</taxon>
        <taxon>Bacteroidota</taxon>
        <taxon>Sphingobacteriia</taxon>
        <taxon>Sphingobacteriales</taxon>
        <taxon>Sphingobacteriaceae</taxon>
        <taxon>Solitalea</taxon>
    </lineage>
</organism>
<feature type="signal peptide" evidence="1">
    <location>
        <begin position="1"/>
        <end position="20"/>
    </location>
</feature>
<proteinExistence type="predicted"/>
<dbReference type="AlphaFoldDB" id="A0A2S4ZYT7"/>